<keyword evidence="1" id="KW-0677">Repeat</keyword>
<feature type="domain" description="CUB" evidence="4">
    <location>
        <begin position="1"/>
        <end position="46"/>
    </location>
</feature>
<keyword evidence="2" id="KW-1015">Disulfide bond</keyword>
<dbReference type="CDD" id="cd00041">
    <property type="entry name" value="CUB"/>
    <property type="match status" value="2"/>
</dbReference>
<sequence>YSNPIAKLCGHEFPRDISSSDRYLFLRFVSDESIEYSGFRAVYSFKKLPKCRFNKTGVSGLIHHKEIPAELQNYSIAQEISLDCMWNITVLPGYKMYLNFNEYRLNNPNNCEANYIEVFHDKLSTSEREIQFCGTQAESVRSKTNVMHIRFFAKHDALQNVNFEITYTAFRELSSSKVIVV</sequence>
<dbReference type="Gene3D" id="2.60.120.290">
    <property type="entry name" value="Spermadhesin, CUB domain"/>
    <property type="match status" value="2"/>
</dbReference>
<dbReference type="SMART" id="SM00042">
    <property type="entry name" value="CUB"/>
    <property type="match status" value="1"/>
</dbReference>
<gene>
    <name evidence="5" type="ORF">OSB1V03_LOCUS17054</name>
</gene>
<feature type="domain" description="CUB" evidence="4">
    <location>
        <begin position="51"/>
        <end position="170"/>
    </location>
</feature>
<dbReference type="AlphaFoldDB" id="A0A7R9LC78"/>
<dbReference type="SUPFAM" id="SSF49854">
    <property type="entry name" value="Spermadhesin, CUB domain"/>
    <property type="match status" value="2"/>
</dbReference>
<proteinExistence type="predicted"/>
<dbReference type="Proteomes" id="UP000759131">
    <property type="component" value="Unassembled WGS sequence"/>
</dbReference>
<dbReference type="InterPro" id="IPR035914">
    <property type="entry name" value="Sperma_CUB_dom_sf"/>
</dbReference>
<keyword evidence="6" id="KW-1185">Reference proteome</keyword>
<dbReference type="OrthoDB" id="9971251at2759"/>
<name>A0A7R9LC78_9ACAR</name>
<comment type="caution">
    <text evidence="3">Lacks conserved residue(s) required for the propagation of feature annotation.</text>
</comment>
<dbReference type="EMBL" id="OC874458">
    <property type="protein sequence ID" value="CAD7637616.1"/>
    <property type="molecule type" value="Genomic_DNA"/>
</dbReference>
<protein>
    <recommendedName>
        <fullName evidence="4">CUB domain-containing protein</fullName>
    </recommendedName>
</protein>
<organism evidence="5">
    <name type="scientific">Medioppia subpectinata</name>
    <dbReference type="NCBI Taxonomy" id="1979941"/>
    <lineage>
        <taxon>Eukaryota</taxon>
        <taxon>Metazoa</taxon>
        <taxon>Ecdysozoa</taxon>
        <taxon>Arthropoda</taxon>
        <taxon>Chelicerata</taxon>
        <taxon>Arachnida</taxon>
        <taxon>Acari</taxon>
        <taxon>Acariformes</taxon>
        <taxon>Sarcoptiformes</taxon>
        <taxon>Oribatida</taxon>
        <taxon>Brachypylina</taxon>
        <taxon>Oppioidea</taxon>
        <taxon>Oppiidae</taxon>
        <taxon>Medioppia</taxon>
    </lineage>
</organism>
<dbReference type="Pfam" id="PF00431">
    <property type="entry name" value="CUB"/>
    <property type="match status" value="2"/>
</dbReference>
<dbReference type="PANTHER" id="PTHR24251">
    <property type="entry name" value="OVOCHYMASE-RELATED"/>
    <property type="match status" value="1"/>
</dbReference>
<dbReference type="EMBL" id="CAJPIZ010019883">
    <property type="protein sequence ID" value="CAG2117100.1"/>
    <property type="molecule type" value="Genomic_DNA"/>
</dbReference>
<evidence type="ECO:0000259" key="4">
    <source>
        <dbReference type="PROSITE" id="PS01180"/>
    </source>
</evidence>
<reference evidence="5" key="1">
    <citation type="submission" date="2020-11" db="EMBL/GenBank/DDBJ databases">
        <authorList>
            <person name="Tran Van P."/>
        </authorList>
    </citation>
    <scope>NUCLEOTIDE SEQUENCE</scope>
</reference>
<evidence type="ECO:0000313" key="6">
    <source>
        <dbReference type="Proteomes" id="UP000759131"/>
    </source>
</evidence>
<evidence type="ECO:0000256" key="2">
    <source>
        <dbReference type="ARBA" id="ARBA00023157"/>
    </source>
</evidence>
<dbReference type="PANTHER" id="PTHR24251:SF28">
    <property type="entry name" value="NEUROPILIN AND TOLLOID-LIKE, ISOFORM B"/>
    <property type="match status" value="1"/>
</dbReference>
<dbReference type="InterPro" id="IPR000859">
    <property type="entry name" value="CUB_dom"/>
</dbReference>
<dbReference type="PROSITE" id="PS01180">
    <property type="entry name" value="CUB"/>
    <property type="match status" value="2"/>
</dbReference>
<feature type="non-terminal residue" evidence="5">
    <location>
        <position position="1"/>
    </location>
</feature>
<accession>A0A7R9LC78</accession>
<evidence type="ECO:0000256" key="3">
    <source>
        <dbReference type="PROSITE-ProRule" id="PRU00059"/>
    </source>
</evidence>
<evidence type="ECO:0000313" key="5">
    <source>
        <dbReference type="EMBL" id="CAD7637616.1"/>
    </source>
</evidence>
<evidence type="ECO:0000256" key="1">
    <source>
        <dbReference type="ARBA" id="ARBA00022737"/>
    </source>
</evidence>